<dbReference type="CDD" id="cd07503">
    <property type="entry name" value="HAD_HisB-N"/>
    <property type="match status" value="1"/>
</dbReference>
<evidence type="ECO:0000313" key="11">
    <source>
        <dbReference type="EMBL" id="MDO6576109.1"/>
    </source>
</evidence>
<evidence type="ECO:0000256" key="4">
    <source>
        <dbReference type="ARBA" id="ARBA00022801"/>
    </source>
</evidence>
<dbReference type="SUPFAM" id="SSF56784">
    <property type="entry name" value="HAD-like"/>
    <property type="match status" value="1"/>
</dbReference>
<comment type="cofactor">
    <cofactor evidence="10">
        <name>Mg(2+)</name>
        <dbReference type="ChEBI" id="CHEBI:18420"/>
    </cofactor>
</comment>
<dbReference type="GO" id="GO:0046872">
    <property type="term" value="F:metal ion binding"/>
    <property type="evidence" value="ECO:0007669"/>
    <property type="project" value="UniProtKB-KW"/>
</dbReference>
<keyword evidence="10" id="KW-0460">Magnesium</keyword>
<keyword evidence="2 7" id="KW-0963">Cytoplasm</keyword>
<dbReference type="InterPro" id="IPR006543">
    <property type="entry name" value="Histidinol-phos"/>
</dbReference>
<feature type="binding site" evidence="10">
    <location>
        <position position="108"/>
    </location>
    <ligand>
        <name>Zn(2+)</name>
        <dbReference type="ChEBI" id="CHEBI:29105"/>
    </ligand>
</feature>
<protein>
    <recommendedName>
        <fullName evidence="6 7">D,D-heptose 1,7-bisphosphate phosphatase</fullName>
        <ecNumber evidence="7">3.1.3.-</ecNumber>
    </recommendedName>
</protein>
<evidence type="ECO:0000256" key="10">
    <source>
        <dbReference type="PIRSR" id="PIRSR004682-4"/>
    </source>
</evidence>
<feature type="site" description="Stabilizes the phosphoryl group" evidence="9">
    <location>
        <position position="111"/>
    </location>
</feature>
<evidence type="ECO:0000256" key="5">
    <source>
        <dbReference type="ARBA" id="ARBA00023277"/>
    </source>
</evidence>
<evidence type="ECO:0000256" key="1">
    <source>
        <dbReference type="ARBA" id="ARBA00004496"/>
    </source>
</evidence>
<keyword evidence="4 7" id="KW-0378">Hydrolase</keyword>
<feature type="binding site" evidence="10">
    <location>
        <position position="93"/>
    </location>
    <ligand>
        <name>Zn(2+)</name>
        <dbReference type="ChEBI" id="CHEBI:29105"/>
    </ligand>
</feature>
<feature type="binding site" evidence="10">
    <location>
        <position position="110"/>
    </location>
    <ligand>
        <name>Zn(2+)</name>
        <dbReference type="ChEBI" id="CHEBI:29105"/>
    </ligand>
</feature>
<reference evidence="11" key="1">
    <citation type="submission" date="2023-07" db="EMBL/GenBank/DDBJ databases">
        <title>Genome content predicts the carbon catabolic preferences of heterotrophic bacteria.</title>
        <authorList>
            <person name="Gralka M."/>
        </authorList>
    </citation>
    <scope>NUCLEOTIDE SEQUENCE</scope>
    <source>
        <strain evidence="11">F2M12</strain>
    </source>
</reference>
<dbReference type="EMBL" id="JAUOQI010000001">
    <property type="protein sequence ID" value="MDO6576109.1"/>
    <property type="molecule type" value="Genomic_DNA"/>
</dbReference>
<evidence type="ECO:0000256" key="8">
    <source>
        <dbReference type="PIRSR" id="PIRSR004682-1"/>
    </source>
</evidence>
<feature type="binding site" evidence="10">
    <location>
        <position position="14"/>
    </location>
    <ligand>
        <name>Mg(2+)</name>
        <dbReference type="ChEBI" id="CHEBI:18420"/>
    </ligand>
</feature>
<keyword evidence="3 10" id="KW-0479">Metal-binding</keyword>
<feature type="site" description="Stabilizes the phosphoryl group" evidence="9">
    <location>
        <position position="54"/>
    </location>
</feature>
<comment type="cofactor">
    <cofactor evidence="10">
        <name>Zn(2+)</name>
        <dbReference type="ChEBI" id="CHEBI:29105"/>
    </cofactor>
</comment>
<comment type="subcellular location">
    <subcellularLocation>
        <location evidence="1 7">Cytoplasm</location>
    </subcellularLocation>
</comment>
<evidence type="ECO:0000256" key="9">
    <source>
        <dbReference type="PIRSR" id="PIRSR004682-3"/>
    </source>
</evidence>
<dbReference type="RefSeq" id="WP_063457038.1">
    <property type="nucleotide sequence ID" value="NZ_CP015345.1"/>
</dbReference>
<dbReference type="InterPro" id="IPR023214">
    <property type="entry name" value="HAD_sf"/>
</dbReference>
<gene>
    <name evidence="11" type="ORF">Q4527_01845</name>
</gene>
<name>A0AAW7YUT7_9ALTE</name>
<dbReference type="Proteomes" id="UP001170717">
    <property type="component" value="Unassembled WGS sequence"/>
</dbReference>
<keyword evidence="5 7" id="KW-0119">Carbohydrate metabolism</keyword>
<dbReference type="NCBIfam" id="TIGR00213">
    <property type="entry name" value="GmhB_yaeD"/>
    <property type="match status" value="1"/>
</dbReference>
<organism evidence="11 12">
    <name type="scientific">Alteromonas stellipolaris</name>
    <dbReference type="NCBI Taxonomy" id="233316"/>
    <lineage>
        <taxon>Bacteria</taxon>
        <taxon>Pseudomonadati</taxon>
        <taxon>Pseudomonadota</taxon>
        <taxon>Gammaproteobacteria</taxon>
        <taxon>Alteromonadales</taxon>
        <taxon>Alteromonadaceae</taxon>
        <taxon>Alteromonas/Salinimonas group</taxon>
        <taxon>Alteromonas</taxon>
    </lineage>
</organism>
<dbReference type="InterPro" id="IPR004446">
    <property type="entry name" value="Heptose_bisP_phosphatase"/>
</dbReference>
<dbReference type="GO" id="GO:0005737">
    <property type="term" value="C:cytoplasm"/>
    <property type="evidence" value="ECO:0007669"/>
    <property type="project" value="UniProtKB-SubCell"/>
</dbReference>
<dbReference type="Pfam" id="PF13242">
    <property type="entry name" value="Hydrolase_like"/>
    <property type="match status" value="1"/>
</dbReference>
<accession>A0AAW7YUT7</accession>
<dbReference type="NCBIfam" id="TIGR01662">
    <property type="entry name" value="HAD-SF-IIIA"/>
    <property type="match status" value="1"/>
</dbReference>
<dbReference type="InterPro" id="IPR036412">
    <property type="entry name" value="HAD-like_sf"/>
</dbReference>
<evidence type="ECO:0000256" key="2">
    <source>
        <dbReference type="ARBA" id="ARBA00022490"/>
    </source>
</evidence>
<feature type="binding site" evidence="10">
    <location>
        <position position="137"/>
    </location>
    <ligand>
        <name>Mg(2+)</name>
        <dbReference type="ChEBI" id="CHEBI:18420"/>
    </ligand>
</feature>
<dbReference type="PANTHER" id="PTHR42891:SF1">
    <property type="entry name" value="D-GLYCERO-BETA-D-MANNO-HEPTOSE-1,7-BISPHOSPHATE 7-PHOSPHATASE"/>
    <property type="match status" value="1"/>
</dbReference>
<dbReference type="GO" id="GO:0016791">
    <property type="term" value="F:phosphatase activity"/>
    <property type="evidence" value="ECO:0007669"/>
    <property type="project" value="InterPro"/>
</dbReference>
<dbReference type="GO" id="GO:0005975">
    <property type="term" value="P:carbohydrate metabolic process"/>
    <property type="evidence" value="ECO:0007669"/>
    <property type="project" value="InterPro"/>
</dbReference>
<dbReference type="Gene3D" id="3.40.50.1000">
    <property type="entry name" value="HAD superfamily/HAD-like"/>
    <property type="match status" value="1"/>
</dbReference>
<dbReference type="EC" id="3.1.3.-" evidence="7"/>
<dbReference type="AlphaFoldDB" id="A0AAW7YUT7"/>
<evidence type="ECO:0000256" key="6">
    <source>
        <dbReference type="ARBA" id="ARBA00031828"/>
    </source>
</evidence>
<feature type="binding site" evidence="10">
    <location>
        <position position="95"/>
    </location>
    <ligand>
        <name>Zn(2+)</name>
        <dbReference type="ChEBI" id="CHEBI:29105"/>
    </ligand>
</feature>
<dbReference type="PANTHER" id="PTHR42891">
    <property type="entry name" value="D-GLYCERO-BETA-D-MANNO-HEPTOSE-1,7-BISPHOSPHATE 7-PHOSPHATASE"/>
    <property type="match status" value="1"/>
</dbReference>
<dbReference type="InterPro" id="IPR006549">
    <property type="entry name" value="HAD-SF_hydro_IIIA"/>
</dbReference>
<evidence type="ECO:0000313" key="12">
    <source>
        <dbReference type="Proteomes" id="UP001170717"/>
    </source>
</evidence>
<comment type="similarity">
    <text evidence="7">Belongs to the gmhB family.</text>
</comment>
<feature type="binding site" evidence="10">
    <location>
        <position position="12"/>
    </location>
    <ligand>
        <name>Mg(2+)</name>
        <dbReference type="ChEBI" id="CHEBI:18420"/>
    </ligand>
</feature>
<sequence length="185" mass="20296">MGSHTVKALFLDRDGIINVDHGYVGRYEDFEYVDGIFALIKRFEKAGYKIIIVTNQSGIARGLYSEDDFNALMSAVQQDFYQAGIGEVSVYFCPHHPEHGIGAYKKQCGCRKPNPGMLLQAAEEHSVSLPLSIMIGDSWRDIQAGQKVSLSHCYFVSRKAPPAGAELGNVTQVTSLNDIPVPSSV</sequence>
<dbReference type="NCBIfam" id="TIGR01656">
    <property type="entry name" value="Histidinol-ppas"/>
    <property type="match status" value="1"/>
</dbReference>
<evidence type="ECO:0000256" key="3">
    <source>
        <dbReference type="ARBA" id="ARBA00022723"/>
    </source>
</evidence>
<proteinExistence type="inferred from homology"/>
<feature type="active site" description="Proton donor" evidence="8">
    <location>
        <position position="14"/>
    </location>
</feature>
<evidence type="ECO:0000256" key="7">
    <source>
        <dbReference type="PIRNR" id="PIRNR004682"/>
    </source>
</evidence>
<feature type="site" description="Stabilizes the phosphoryl group" evidence="9">
    <location>
        <position position="112"/>
    </location>
</feature>
<feature type="active site" description="Nucleophile" evidence="8">
    <location>
        <position position="12"/>
    </location>
</feature>
<keyword evidence="10" id="KW-0862">Zinc</keyword>
<dbReference type="PIRSF" id="PIRSF004682">
    <property type="entry name" value="GmhB"/>
    <property type="match status" value="1"/>
</dbReference>
<comment type="caution">
    <text evidence="11">The sequence shown here is derived from an EMBL/GenBank/DDBJ whole genome shotgun (WGS) entry which is preliminary data.</text>
</comment>